<accession>A0AAX3M1L1</accession>
<keyword evidence="2 4" id="KW-0238">DNA-binding</keyword>
<dbReference type="PANTHER" id="PTHR47506:SF1">
    <property type="entry name" value="HTH-TYPE TRANSCRIPTIONAL REGULATOR YJDC"/>
    <property type="match status" value="1"/>
</dbReference>
<dbReference type="SUPFAM" id="SSF46689">
    <property type="entry name" value="Homeodomain-like"/>
    <property type="match status" value="1"/>
</dbReference>
<dbReference type="InterPro" id="IPR001647">
    <property type="entry name" value="HTH_TetR"/>
</dbReference>
<dbReference type="InterPro" id="IPR009057">
    <property type="entry name" value="Homeodomain-like_sf"/>
</dbReference>
<evidence type="ECO:0000256" key="1">
    <source>
        <dbReference type="ARBA" id="ARBA00023015"/>
    </source>
</evidence>
<dbReference type="SUPFAM" id="SSF48498">
    <property type="entry name" value="Tetracyclin repressor-like, C-terminal domain"/>
    <property type="match status" value="1"/>
</dbReference>
<dbReference type="InterPro" id="IPR011075">
    <property type="entry name" value="TetR_C"/>
</dbReference>
<sequence length="200" mass="22621">MARTKAFDTTIVLHRAMKTFGSRGYEGTTLPDLLQELGIARQSLYDTYGTKRDLFILAVKHYMDHKTADLLSLLEQSGEVLPLIEQIFQKMISVLIDNELAQECFIIASAIEYAPHDTELHQYLQDNNAQIEAGFYRLLERAVEQGELGSEVNLTAMAQYLVHERTALIFTTKLGADQAKLNTITEIALSVLYAKTKRQH</sequence>
<gene>
    <name evidence="6" type="ORF">PQ456_21715</name>
</gene>
<dbReference type="Gene3D" id="1.10.357.10">
    <property type="entry name" value="Tetracycline Repressor, domain 2"/>
    <property type="match status" value="1"/>
</dbReference>
<evidence type="ECO:0000256" key="2">
    <source>
        <dbReference type="ARBA" id="ARBA00023125"/>
    </source>
</evidence>
<evidence type="ECO:0000313" key="7">
    <source>
        <dbReference type="Proteomes" id="UP001220509"/>
    </source>
</evidence>
<feature type="domain" description="HTH tetR-type" evidence="5">
    <location>
        <begin position="6"/>
        <end position="66"/>
    </location>
</feature>
<dbReference type="Proteomes" id="UP001220509">
    <property type="component" value="Chromosome"/>
</dbReference>
<dbReference type="InterPro" id="IPR036271">
    <property type="entry name" value="Tet_transcr_reg_TetR-rel_C_sf"/>
</dbReference>
<dbReference type="PANTHER" id="PTHR47506">
    <property type="entry name" value="TRANSCRIPTIONAL REGULATORY PROTEIN"/>
    <property type="match status" value="1"/>
</dbReference>
<evidence type="ECO:0000256" key="4">
    <source>
        <dbReference type="PROSITE-ProRule" id="PRU00335"/>
    </source>
</evidence>
<dbReference type="Pfam" id="PF16925">
    <property type="entry name" value="TetR_C_13"/>
    <property type="match status" value="1"/>
</dbReference>
<dbReference type="RefSeq" id="WP_273614084.1">
    <property type="nucleotide sequence ID" value="NZ_CP117416.1"/>
</dbReference>
<keyword evidence="7" id="KW-1185">Reference proteome</keyword>
<evidence type="ECO:0000313" key="6">
    <source>
        <dbReference type="EMBL" id="WCT55732.1"/>
    </source>
</evidence>
<protein>
    <submittedName>
        <fullName evidence="6">TetR/AcrR family transcriptional regulator</fullName>
    </submittedName>
</protein>
<dbReference type="Gene3D" id="1.10.10.60">
    <property type="entry name" value="Homeodomain-like"/>
    <property type="match status" value="1"/>
</dbReference>
<keyword evidence="3" id="KW-0804">Transcription</keyword>
<feature type="DNA-binding region" description="H-T-H motif" evidence="4">
    <location>
        <begin position="29"/>
        <end position="48"/>
    </location>
</feature>
<organism evidence="6 7">
    <name type="scientific">Paenibacillus kyungheensis</name>
    <dbReference type="NCBI Taxonomy" id="1452732"/>
    <lineage>
        <taxon>Bacteria</taxon>
        <taxon>Bacillati</taxon>
        <taxon>Bacillota</taxon>
        <taxon>Bacilli</taxon>
        <taxon>Bacillales</taxon>
        <taxon>Paenibacillaceae</taxon>
        <taxon>Paenibacillus</taxon>
    </lineage>
</organism>
<dbReference type="EMBL" id="CP117416">
    <property type="protein sequence ID" value="WCT55732.1"/>
    <property type="molecule type" value="Genomic_DNA"/>
</dbReference>
<evidence type="ECO:0000256" key="3">
    <source>
        <dbReference type="ARBA" id="ARBA00023163"/>
    </source>
</evidence>
<dbReference type="AlphaFoldDB" id="A0AAX3M1L1"/>
<keyword evidence="1" id="KW-0805">Transcription regulation</keyword>
<dbReference type="GO" id="GO:0003677">
    <property type="term" value="F:DNA binding"/>
    <property type="evidence" value="ECO:0007669"/>
    <property type="project" value="UniProtKB-UniRule"/>
</dbReference>
<name>A0AAX3M1L1_9BACL</name>
<evidence type="ECO:0000259" key="5">
    <source>
        <dbReference type="PROSITE" id="PS50977"/>
    </source>
</evidence>
<dbReference type="PROSITE" id="PS50977">
    <property type="entry name" value="HTH_TETR_2"/>
    <property type="match status" value="1"/>
</dbReference>
<dbReference type="KEGG" id="pka:PQ456_21715"/>
<dbReference type="Pfam" id="PF00440">
    <property type="entry name" value="TetR_N"/>
    <property type="match status" value="1"/>
</dbReference>
<reference evidence="6 7" key="1">
    <citation type="submission" date="2023-02" db="EMBL/GenBank/DDBJ databases">
        <title>Genome sequence of Paenibacillus kyungheensis KACC 18744.</title>
        <authorList>
            <person name="Kim S."/>
            <person name="Heo J."/>
            <person name="Kwon S.-W."/>
        </authorList>
    </citation>
    <scope>NUCLEOTIDE SEQUENCE [LARGE SCALE GENOMIC DNA]</scope>
    <source>
        <strain evidence="6 7">KACC 18744</strain>
    </source>
</reference>
<proteinExistence type="predicted"/>